<dbReference type="GO" id="GO:0000155">
    <property type="term" value="F:phosphorelay sensor kinase activity"/>
    <property type="evidence" value="ECO:0007669"/>
    <property type="project" value="InterPro"/>
</dbReference>
<evidence type="ECO:0000259" key="16">
    <source>
        <dbReference type="PROSITE" id="PS50112"/>
    </source>
</evidence>
<feature type="transmembrane region" description="Helical" evidence="14">
    <location>
        <begin position="32"/>
        <end position="49"/>
    </location>
</feature>
<name>A0A2A6RI19_9CHLR</name>
<feature type="transmembrane region" description="Helical" evidence="14">
    <location>
        <begin position="148"/>
        <end position="170"/>
    </location>
</feature>
<organism evidence="18 19">
    <name type="scientific">Candidatus Viridilinea mediisalina</name>
    <dbReference type="NCBI Taxonomy" id="2024553"/>
    <lineage>
        <taxon>Bacteria</taxon>
        <taxon>Bacillati</taxon>
        <taxon>Chloroflexota</taxon>
        <taxon>Chloroflexia</taxon>
        <taxon>Chloroflexales</taxon>
        <taxon>Chloroflexineae</taxon>
        <taxon>Oscillochloridaceae</taxon>
        <taxon>Candidatus Viridilinea</taxon>
    </lineage>
</organism>
<dbReference type="Gene3D" id="3.30.565.10">
    <property type="entry name" value="Histidine kinase-like ATPase, C-terminal domain"/>
    <property type="match status" value="1"/>
</dbReference>
<dbReference type="PRINTS" id="PR00344">
    <property type="entry name" value="BCTRLSENSOR"/>
</dbReference>
<dbReference type="InterPro" id="IPR003661">
    <property type="entry name" value="HisK_dim/P_dom"/>
</dbReference>
<comment type="subcellular location">
    <subcellularLocation>
        <location evidence="2">Membrane</location>
    </subcellularLocation>
</comment>
<dbReference type="SUPFAM" id="SSF55785">
    <property type="entry name" value="PYP-like sensor domain (PAS domain)"/>
    <property type="match status" value="1"/>
</dbReference>
<dbReference type="CDD" id="cd00082">
    <property type="entry name" value="HisKA"/>
    <property type="match status" value="1"/>
</dbReference>
<evidence type="ECO:0000256" key="6">
    <source>
        <dbReference type="ARBA" id="ARBA00022679"/>
    </source>
</evidence>
<keyword evidence="19" id="KW-1185">Reference proteome</keyword>
<dbReference type="SMART" id="SM00091">
    <property type="entry name" value="PAS"/>
    <property type="match status" value="1"/>
</dbReference>
<dbReference type="SMART" id="SM00387">
    <property type="entry name" value="HATPase_c"/>
    <property type="match status" value="1"/>
</dbReference>
<evidence type="ECO:0000256" key="14">
    <source>
        <dbReference type="SAM" id="Phobius"/>
    </source>
</evidence>
<evidence type="ECO:0000259" key="17">
    <source>
        <dbReference type="PROSITE" id="PS50113"/>
    </source>
</evidence>
<dbReference type="RefSeq" id="WP_097644564.1">
    <property type="nucleotide sequence ID" value="NZ_NQWI01000060.1"/>
</dbReference>
<dbReference type="InterPro" id="IPR036890">
    <property type="entry name" value="HATPase_C_sf"/>
</dbReference>
<evidence type="ECO:0000259" key="15">
    <source>
        <dbReference type="PROSITE" id="PS50109"/>
    </source>
</evidence>
<dbReference type="InterPro" id="IPR005467">
    <property type="entry name" value="His_kinase_dom"/>
</dbReference>
<evidence type="ECO:0000313" key="19">
    <source>
        <dbReference type="Proteomes" id="UP000220527"/>
    </source>
</evidence>
<accession>A0A2A6RI19</accession>
<dbReference type="SUPFAM" id="SSF47384">
    <property type="entry name" value="Homodimeric domain of signal transducing histidine kinase"/>
    <property type="match status" value="1"/>
</dbReference>
<keyword evidence="7" id="KW-0547">Nucleotide-binding</keyword>
<sequence>MWYFTPYALAPGLAFVVALVVIALIWPKREQALARALLALVIATAIWSLGNALETSNTNFTAKWHLIQFQYIGIILVPFAWLAFAMLYTGRNHLLTWQIFALPAALQSVSLLAMFTNDWHYFFVPPFTLMYDAEHGLHYMAGGFGPLWYMHAAISYGLTLFGTLLVLTALPRAAHTYRVQTFALLMGVAMPWIASILYVTGRSPIPRLDPTPIAFAISSLAFMVSITRYHMLDLVPTARGTVIAHMDDAVVVLDAKRRIVDANPAALRLVGRTLDDVLGRKVADFLPGHERLAEQFRDVETVATELSLDRGSGTEYYDLRITPINDRHGRLTGRVVVLHDIRHQKQNEAELRKAKEAAEAANRAKSAFLANMSHELRTPLNAIIGYSELLEEELHDIGQAELVPDLQRITKAGQHLLTLINDVLDLAKVEAGRMELEIEALDPLPVLQEVMATVEPMMRQNGNTLMLDIEGAPGMLWADATRLRQILLNLLSNAAKFTERGHVRLHVARTSCDQQITFAVIDSGIGMNEEQLANLFQPFSQADSSTTRRYGGTGLGLVITRSFCLMMGGTIDVQSKPDQGSTFTVSLPAVVG</sequence>
<dbReference type="Pfam" id="PF16927">
    <property type="entry name" value="HisKA_7TM"/>
    <property type="match status" value="1"/>
</dbReference>
<dbReference type="InterPro" id="IPR003594">
    <property type="entry name" value="HATPase_dom"/>
</dbReference>
<feature type="domain" description="PAS" evidence="16">
    <location>
        <begin position="242"/>
        <end position="286"/>
    </location>
</feature>
<evidence type="ECO:0000256" key="8">
    <source>
        <dbReference type="ARBA" id="ARBA00022777"/>
    </source>
</evidence>
<dbReference type="Pfam" id="PF00512">
    <property type="entry name" value="HisKA"/>
    <property type="match status" value="1"/>
</dbReference>
<dbReference type="InterPro" id="IPR035965">
    <property type="entry name" value="PAS-like_dom_sf"/>
</dbReference>
<keyword evidence="10" id="KW-0902">Two-component regulatory system</keyword>
<evidence type="ECO:0000256" key="7">
    <source>
        <dbReference type="ARBA" id="ARBA00022741"/>
    </source>
</evidence>
<keyword evidence="14" id="KW-0812">Transmembrane</keyword>
<dbReference type="Pfam" id="PF02518">
    <property type="entry name" value="HATPase_c"/>
    <property type="match status" value="1"/>
</dbReference>
<dbReference type="AlphaFoldDB" id="A0A2A6RI19"/>
<dbReference type="GO" id="GO:0016020">
    <property type="term" value="C:membrane"/>
    <property type="evidence" value="ECO:0007669"/>
    <property type="project" value="UniProtKB-SubCell"/>
</dbReference>
<keyword evidence="14" id="KW-1133">Transmembrane helix</keyword>
<keyword evidence="9" id="KW-0067">ATP-binding</keyword>
<dbReference type="PROSITE" id="PS50112">
    <property type="entry name" value="PAS"/>
    <property type="match status" value="1"/>
</dbReference>
<dbReference type="PROSITE" id="PS50113">
    <property type="entry name" value="PAC"/>
    <property type="match status" value="1"/>
</dbReference>
<reference evidence="19" key="1">
    <citation type="submission" date="2017-08" db="EMBL/GenBank/DDBJ databases">
        <authorList>
            <person name="Grouzdev D.S."/>
            <person name="Gaisin V.A."/>
            <person name="Rysina M.S."/>
            <person name="Gorlenko V.M."/>
        </authorList>
    </citation>
    <scope>NUCLEOTIDE SEQUENCE [LARGE SCALE GENOMIC DNA]</scope>
    <source>
        <strain evidence="19">Kir15-3F</strain>
    </source>
</reference>
<dbReference type="CDD" id="cd16922">
    <property type="entry name" value="HATPase_EvgS-ArcB-TorS-like"/>
    <property type="match status" value="1"/>
</dbReference>
<evidence type="ECO:0000256" key="2">
    <source>
        <dbReference type="ARBA" id="ARBA00004370"/>
    </source>
</evidence>
<dbReference type="SUPFAM" id="SSF55874">
    <property type="entry name" value="ATPase domain of HSP90 chaperone/DNA topoisomerase II/histidine kinase"/>
    <property type="match status" value="1"/>
</dbReference>
<feature type="domain" description="PAC" evidence="17">
    <location>
        <begin position="302"/>
        <end position="353"/>
    </location>
</feature>
<proteinExistence type="inferred from homology"/>
<dbReference type="NCBIfam" id="TIGR00229">
    <property type="entry name" value="sensory_box"/>
    <property type="match status" value="1"/>
</dbReference>
<dbReference type="FunFam" id="1.10.287.130:FF:000038">
    <property type="entry name" value="Sensory transduction histidine kinase"/>
    <property type="match status" value="1"/>
</dbReference>
<feature type="transmembrane region" description="Helical" evidence="14">
    <location>
        <begin position="69"/>
        <end position="88"/>
    </location>
</feature>
<evidence type="ECO:0000256" key="1">
    <source>
        <dbReference type="ARBA" id="ARBA00000085"/>
    </source>
</evidence>
<dbReference type="EC" id="2.7.13.3" evidence="4"/>
<dbReference type="SMART" id="SM00388">
    <property type="entry name" value="HisKA"/>
    <property type="match status" value="1"/>
</dbReference>
<keyword evidence="5" id="KW-0597">Phosphoprotein</keyword>
<evidence type="ECO:0000256" key="5">
    <source>
        <dbReference type="ARBA" id="ARBA00022553"/>
    </source>
</evidence>
<comment type="similarity">
    <text evidence="3">In the N-terminal section; belongs to the phytochrome family.</text>
</comment>
<dbReference type="EMBL" id="NQWI01000060">
    <property type="protein sequence ID" value="PDW02591.1"/>
    <property type="molecule type" value="Genomic_DNA"/>
</dbReference>
<dbReference type="Gene3D" id="3.30.450.20">
    <property type="entry name" value="PAS domain"/>
    <property type="match status" value="1"/>
</dbReference>
<dbReference type="InterPro" id="IPR036097">
    <property type="entry name" value="HisK_dim/P_sf"/>
</dbReference>
<dbReference type="InterPro" id="IPR000700">
    <property type="entry name" value="PAS-assoc_C"/>
</dbReference>
<keyword evidence="8" id="KW-0418">Kinase</keyword>
<dbReference type="Pfam" id="PF13426">
    <property type="entry name" value="PAS_9"/>
    <property type="match status" value="1"/>
</dbReference>
<evidence type="ECO:0000256" key="12">
    <source>
        <dbReference type="ARBA" id="ARBA00023306"/>
    </source>
</evidence>
<dbReference type="GO" id="GO:0005524">
    <property type="term" value="F:ATP binding"/>
    <property type="evidence" value="ECO:0007669"/>
    <property type="project" value="UniProtKB-KW"/>
</dbReference>
<dbReference type="Proteomes" id="UP000220527">
    <property type="component" value="Unassembled WGS sequence"/>
</dbReference>
<feature type="transmembrane region" description="Helical" evidence="14">
    <location>
        <begin position="6"/>
        <end position="25"/>
    </location>
</feature>
<evidence type="ECO:0000256" key="4">
    <source>
        <dbReference type="ARBA" id="ARBA00012438"/>
    </source>
</evidence>
<comment type="caution">
    <text evidence="18">The sequence shown here is derived from an EMBL/GenBank/DDBJ whole genome shotgun (WGS) entry which is preliminary data.</text>
</comment>
<gene>
    <name evidence="18" type="ORF">CJ255_13150</name>
</gene>
<keyword evidence="12" id="KW-0131">Cell cycle</keyword>
<comment type="catalytic activity">
    <reaction evidence="1">
        <text>ATP + protein L-histidine = ADP + protein N-phospho-L-histidine.</text>
        <dbReference type="EC" id="2.7.13.3"/>
    </reaction>
</comment>
<protein>
    <recommendedName>
        <fullName evidence="13">Circadian input-output histidine kinase CikA</fullName>
        <ecNumber evidence="4">2.7.13.3</ecNumber>
    </recommendedName>
</protein>
<dbReference type="CDD" id="cd00130">
    <property type="entry name" value="PAS"/>
    <property type="match status" value="1"/>
</dbReference>
<evidence type="ECO:0000256" key="3">
    <source>
        <dbReference type="ARBA" id="ARBA00006402"/>
    </source>
</evidence>
<feature type="transmembrane region" description="Helical" evidence="14">
    <location>
        <begin position="182"/>
        <end position="201"/>
    </location>
</feature>
<evidence type="ECO:0000313" key="18">
    <source>
        <dbReference type="EMBL" id="PDW02591.1"/>
    </source>
</evidence>
<keyword evidence="11 14" id="KW-0472">Membrane</keyword>
<dbReference type="PROSITE" id="PS50109">
    <property type="entry name" value="HIS_KIN"/>
    <property type="match status" value="1"/>
</dbReference>
<feature type="transmembrane region" description="Helical" evidence="14">
    <location>
        <begin position="95"/>
        <end position="115"/>
    </location>
</feature>
<dbReference type="Gene3D" id="1.10.287.130">
    <property type="match status" value="1"/>
</dbReference>
<dbReference type="InterPro" id="IPR031621">
    <property type="entry name" value="HisKA_7TM"/>
</dbReference>
<evidence type="ECO:0000256" key="10">
    <source>
        <dbReference type="ARBA" id="ARBA00023012"/>
    </source>
</evidence>
<evidence type="ECO:0000256" key="11">
    <source>
        <dbReference type="ARBA" id="ARBA00023136"/>
    </source>
</evidence>
<dbReference type="PANTHER" id="PTHR43047">
    <property type="entry name" value="TWO-COMPONENT HISTIDINE PROTEIN KINASE"/>
    <property type="match status" value="1"/>
</dbReference>
<feature type="domain" description="Histidine kinase" evidence="15">
    <location>
        <begin position="371"/>
        <end position="591"/>
    </location>
</feature>
<dbReference type="InterPro" id="IPR004358">
    <property type="entry name" value="Sig_transdc_His_kin-like_C"/>
</dbReference>
<dbReference type="OrthoDB" id="139058at2"/>
<evidence type="ECO:0000256" key="9">
    <source>
        <dbReference type="ARBA" id="ARBA00022840"/>
    </source>
</evidence>
<dbReference type="InterPro" id="IPR000014">
    <property type="entry name" value="PAS"/>
</dbReference>
<dbReference type="FunFam" id="3.30.565.10:FF:000010">
    <property type="entry name" value="Sensor histidine kinase RcsC"/>
    <property type="match status" value="1"/>
</dbReference>
<evidence type="ECO:0000256" key="13">
    <source>
        <dbReference type="ARBA" id="ARBA00074306"/>
    </source>
</evidence>
<keyword evidence="6" id="KW-0808">Transferase</keyword>